<keyword evidence="13" id="KW-1185">Reference proteome</keyword>
<reference evidence="11" key="1">
    <citation type="journal article" date="2014" name="Int. J. Syst. Evol. Microbiol.">
        <title>Complete genome sequence of Corynebacterium casei LMG S-19264T (=DSM 44701T), isolated from a smear-ripened cheese.</title>
        <authorList>
            <consortium name="US DOE Joint Genome Institute (JGI-PGF)"/>
            <person name="Walter F."/>
            <person name="Albersmeier A."/>
            <person name="Kalinowski J."/>
            <person name="Ruckert C."/>
        </authorList>
    </citation>
    <scope>NUCLEOTIDE SEQUENCE</scope>
    <source>
        <strain evidence="11">CGMCC 1.10859</strain>
    </source>
</reference>
<comment type="caution">
    <text evidence="11">The sequence shown here is derived from an EMBL/GenBank/DDBJ whole genome shotgun (WGS) entry which is preliminary data.</text>
</comment>
<sequence length="417" mass="46041">MADITTPPKDSFRLSMLIYDTRYRSLTIQVVFMFLLMAGATWLINNTIYNLHVLGKDFSYTFLWSRAGYDINQRFIAYNSDDTHGRAMLVGLLNTLFIAFISCVAATVLGVIAGVLRLSKNWVVAKLMAIYVESFRNIPLLIWILVIFAVMTEAAPAPSAFRGADPSAHMWFFDSVAVTNRGVYIPEPLFARSLGNIDLGIFLVSTDLLAIIAVMVLSILGYKRLQRNAEKVQNASGIRPVTWWKSALILIAPIVILLVALGFHLGYPELKGFNFRGGVHARNSLIALWAALSIYTGAFIAEIVRAGILAISRGQTEASLALGLKPGQTMNLVILPQALRVIIPPMISEYLNITKNTSLAIAVGYMDLRATLGGITLNQTGRELEAMLLMMGIYLVISLSISSVMNLYNRSVKLKER</sequence>
<dbReference type="NCBIfam" id="TIGR01726">
    <property type="entry name" value="HEQRo_perm_3TM"/>
    <property type="match status" value="1"/>
</dbReference>
<dbReference type="EMBL" id="FNOB01000030">
    <property type="protein sequence ID" value="SDX79376.1"/>
    <property type="molecule type" value="Genomic_DNA"/>
</dbReference>
<evidence type="ECO:0000256" key="5">
    <source>
        <dbReference type="ARBA" id="ARBA00022692"/>
    </source>
</evidence>
<reference evidence="12 13" key="2">
    <citation type="submission" date="2016-10" db="EMBL/GenBank/DDBJ databases">
        <authorList>
            <person name="Varghese N."/>
            <person name="Submissions S."/>
        </authorList>
    </citation>
    <scope>NUCLEOTIDE SEQUENCE [LARGE SCALE GENOMIC DNA]</scope>
    <source>
        <strain evidence="12 13">DSM 24802</strain>
    </source>
</reference>
<organism evidence="11 14">
    <name type="scientific">Allgaiera indica</name>
    <dbReference type="NCBI Taxonomy" id="765699"/>
    <lineage>
        <taxon>Bacteria</taxon>
        <taxon>Pseudomonadati</taxon>
        <taxon>Pseudomonadota</taxon>
        <taxon>Alphaproteobacteria</taxon>
        <taxon>Rhodobacterales</taxon>
        <taxon>Paracoccaceae</taxon>
        <taxon>Allgaiera</taxon>
    </lineage>
</organism>
<dbReference type="RefSeq" id="WP_035839342.1">
    <property type="nucleotide sequence ID" value="NZ_BNAB01000028.1"/>
</dbReference>
<feature type="transmembrane region" description="Helical" evidence="9">
    <location>
        <begin position="386"/>
        <end position="408"/>
    </location>
</feature>
<dbReference type="Proteomes" id="UP000634647">
    <property type="component" value="Unassembled WGS sequence"/>
</dbReference>
<dbReference type="Proteomes" id="UP000199541">
    <property type="component" value="Unassembled WGS sequence"/>
</dbReference>
<gene>
    <name evidence="11" type="primary">bztB</name>
    <name evidence="11" type="ORF">GCM10008024_37790</name>
    <name evidence="12" type="ORF">SAMN05444006_13015</name>
</gene>
<evidence type="ECO:0000256" key="1">
    <source>
        <dbReference type="ARBA" id="ARBA00004429"/>
    </source>
</evidence>
<evidence type="ECO:0000256" key="8">
    <source>
        <dbReference type="ARBA" id="ARBA00023136"/>
    </source>
</evidence>
<evidence type="ECO:0000259" key="10">
    <source>
        <dbReference type="PROSITE" id="PS50928"/>
    </source>
</evidence>
<feature type="transmembrane region" description="Helical" evidence="9">
    <location>
        <begin position="243"/>
        <end position="266"/>
    </location>
</feature>
<feature type="domain" description="ABC transmembrane type-1" evidence="10">
    <location>
        <begin position="92"/>
        <end position="405"/>
    </location>
</feature>
<dbReference type="InterPro" id="IPR043429">
    <property type="entry name" value="ArtM/GltK/GlnP/TcyL/YhdX-like"/>
</dbReference>
<dbReference type="CDD" id="cd06261">
    <property type="entry name" value="TM_PBP2"/>
    <property type="match status" value="2"/>
</dbReference>
<evidence type="ECO:0000256" key="3">
    <source>
        <dbReference type="ARBA" id="ARBA00022448"/>
    </source>
</evidence>
<dbReference type="InterPro" id="IPR000515">
    <property type="entry name" value="MetI-like"/>
</dbReference>
<dbReference type="Pfam" id="PF00528">
    <property type="entry name" value="BPD_transp_1"/>
    <property type="match status" value="1"/>
</dbReference>
<feature type="transmembrane region" description="Helical" evidence="9">
    <location>
        <begin position="199"/>
        <end position="222"/>
    </location>
</feature>
<proteinExistence type="inferred from homology"/>
<evidence type="ECO:0000313" key="11">
    <source>
        <dbReference type="EMBL" id="GHE05775.1"/>
    </source>
</evidence>
<name>A0AAN5A1J5_9RHOB</name>
<dbReference type="PANTHER" id="PTHR30614">
    <property type="entry name" value="MEMBRANE COMPONENT OF AMINO ACID ABC TRANSPORTER"/>
    <property type="match status" value="1"/>
</dbReference>
<keyword evidence="8 9" id="KW-0472">Membrane</keyword>
<dbReference type="SUPFAM" id="SSF161098">
    <property type="entry name" value="MetI-like"/>
    <property type="match status" value="2"/>
</dbReference>
<comment type="similarity">
    <text evidence="2">Belongs to the binding-protein-dependent transport system permease family. HisMQ subfamily.</text>
</comment>
<feature type="transmembrane region" description="Helical" evidence="9">
    <location>
        <begin position="286"/>
        <end position="308"/>
    </location>
</feature>
<evidence type="ECO:0000313" key="13">
    <source>
        <dbReference type="Proteomes" id="UP000199541"/>
    </source>
</evidence>
<dbReference type="Gene3D" id="1.10.3720.10">
    <property type="entry name" value="MetI-like"/>
    <property type="match status" value="1"/>
</dbReference>
<protein>
    <submittedName>
        <fullName evidence="11">Amino acid ABC transporter permease</fullName>
    </submittedName>
    <submittedName>
        <fullName evidence="12">L-glutamine ABC transporter membrane protein /L-glutamate ABC transporter membrane protein /L-aspartate ABC transporter membrane protein /L-asparagine ABC transporter membrane protein</fullName>
    </submittedName>
</protein>
<comment type="subcellular location">
    <subcellularLocation>
        <location evidence="1">Cell inner membrane</location>
        <topology evidence="1">Multi-pass membrane protein</topology>
    </subcellularLocation>
    <subcellularLocation>
        <location evidence="9">Cell membrane</location>
        <topology evidence="9">Multi-pass membrane protein</topology>
    </subcellularLocation>
</comment>
<feature type="transmembrane region" description="Helical" evidence="9">
    <location>
        <begin position="96"/>
        <end position="119"/>
    </location>
</feature>
<dbReference type="GO" id="GO:0022857">
    <property type="term" value="F:transmembrane transporter activity"/>
    <property type="evidence" value="ECO:0007669"/>
    <property type="project" value="InterPro"/>
</dbReference>
<evidence type="ECO:0000313" key="14">
    <source>
        <dbReference type="Proteomes" id="UP000634647"/>
    </source>
</evidence>
<keyword evidence="6" id="KW-0029">Amino-acid transport</keyword>
<dbReference type="GO" id="GO:0043190">
    <property type="term" value="C:ATP-binding cassette (ABC) transporter complex"/>
    <property type="evidence" value="ECO:0007669"/>
    <property type="project" value="InterPro"/>
</dbReference>
<evidence type="ECO:0000256" key="7">
    <source>
        <dbReference type="ARBA" id="ARBA00022989"/>
    </source>
</evidence>
<keyword evidence="4" id="KW-1003">Cell membrane</keyword>
<evidence type="ECO:0000256" key="6">
    <source>
        <dbReference type="ARBA" id="ARBA00022970"/>
    </source>
</evidence>
<dbReference type="PANTHER" id="PTHR30614:SF37">
    <property type="entry name" value="AMINO-ACID ABC TRANSPORTER PERMEASE PROTEIN YHDX-RELATED"/>
    <property type="match status" value="1"/>
</dbReference>
<keyword evidence="3 9" id="KW-0813">Transport</keyword>
<dbReference type="InterPro" id="IPR035906">
    <property type="entry name" value="MetI-like_sf"/>
</dbReference>
<dbReference type="EMBL" id="BNAB01000028">
    <property type="protein sequence ID" value="GHE05775.1"/>
    <property type="molecule type" value="Genomic_DNA"/>
</dbReference>
<keyword evidence="7 9" id="KW-1133">Transmembrane helix</keyword>
<dbReference type="InterPro" id="IPR010065">
    <property type="entry name" value="AA_ABC_transptr_permease_3TM"/>
</dbReference>
<evidence type="ECO:0000256" key="9">
    <source>
        <dbReference type="RuleBase" id="RU363032"/>
    </source>
</evidence>
<evidence type="ECO:0000256" key="4">
    <source>
        <dbReference type="ARBA" id="ARBA00022475"/>
    </source>
</evidence>
<evidence type="ECO:0000256" key="2">
    <source>
        <dbReference type="ARBA" id="ARBA00010072"/>
    </source>
</evidence>
<feature type="transmembrane region" description="Helical" evidence="9">
    <location>
        <begin position="23"/>
        <end position="44"/>
    </location>
</feature>
<keyword evidence="5 9" id="KW-0812">Transmembrane</keyword>
<dbReference type="PROSITE" id="PS50928">
    <property type="entry name" value="ABC_TM1"/>
    <property type="match status" value="1"/>
</dbReference>
<evidence type="ECO:0000313" key="12">
    <source>
        <dbReference type="EMBL" id="SDX79376.1"/>
    </source>
</evidence>
<reference evidence="11" key="3">
    <citation type="submission" date="2023-06" db="EMBL/GenBank/DDBJ databases">
        <authorList>
            <person name="Sun Q."/>
            <person name="Zhou Y."/>
        </authorList>
    </citation>
    <scope>NUCLEOTIDE SEQUENCE</scope>
    <source>
        <strain evidence="11">CGMCC 1.10859</strain>
    </source>
</reference>
<dbReference type="GO" id="GO:0006865">
    <property type="term" value="P:amino acid transport"/>
    <property type="evidence" value="ECO:0007669"/>
    <property type="project" value="UniProtKB-KW"/>
</dbReference>
<feature type="transmembrane region" description="Helical" evidence="9">
    <location>
        <begin position="140"/>
        <end position="161"/>
    </location>
</feature>
<accession>A0AAN5A1J5</accession>
<dbReference type="AlphaFoldDB" id="A0AAN5A1J5"/>